<evidence type="ECO:0000313" key="2">
    <source>
        <dbReference type="Proteomes" id="UP000017184"/>
    </source>
</evidence>
<organism evidence="1 2">
    <name type="scientific">Candidatus Symbiobacter mobilis CR</name>
    <dbReference type="NCBI Taxonomy" id="946483"/>
    <lineage>
        <taxon>Bacteria</taxon>
        <taxon>Pseudomonadati</taxon>
        <taxon>Pseudomonadota</taxon>
        <taxon>Betaproteobacteria</taxon>
        <taxon>Burkholderiales</taxon>
        <taxon>Comamonadaceae</taxon>
    </lineage>
</organism>
<dbReference type="eggNOG" id="ENOG50342D8">
    <property type="taxonomic scope" value="Bacteria"/>
</dbReference>
<name>U5NDM9_9BURK</name>
<dbReference type="KEGG" id="cbx:Cenrod_2259"/>
<dbReference type="EMBL" id="CP004885">
    <property type="protein sequence ID" value="AGX88323.1"/>
    <property type="molecule type" value="Genomic_DNA"/>
</dbReference>
<dbReference type="OrthoDB" id="9849933at2"/>
<dbReference type="RefSeq" id="WP_022775728.1">
    <property type="nucleotide sequence ID" value="NC_022576.1"/>
</dbReference>
<proteinExistence type="predicted"/>
<evidence type="ECO:0008006" key="3">
    <source>
        <dbReference type="Google" id="ProtNLM"/>
    </source>
</evidence>
<dbReference type="STRING" id="946483.Cenrod_2259"/>
<dbReference type="Proteomes" id="UP000017184">
    <property type="component" value="Chromosome"/>
</dbReference>
<evidence type="ECO:0000313" key="1">
    <source>
        <dbReference type="EMBL" id="AGX88323.1"/>
    </source>
</evidence>
<protein>
    <recommendedName>
        <fullName evidence="3">Peptidase C39-like domain-containing protein</fullName>
    </recommendedName>
</protein>
<keyword evidence="2" id="KW-1185">Reference proteome</keyword>
<sequence>MNTHDLYTNLWPDKNEQFFPNLLIQHRQQIGTSCVSTGLSLLTKEEPSNVRNQINTQDPISWSRYLQTHGMKLAYCSTDFRRLQHYVKELLRIDDLFTISTYSSLSPGEIGAEPDENGWICGSHFVVLYKSTVYDTRWDTPLQLQEYPDNQRYIKRIFRIVPANHERGL</sequence>
<dbReference type="AlphaFoldDB" id="U5NDM9"/>
<gene>
    <name evidence="1" type="ORF">Cenrod_2259</name>
</gene>
<accession>U5NDM9</accession>
<reference evidence="1 2" key="1">
    <citation type="journal article" date="2013" name="Genome Biol.">
        <title>Genomic analysis reveals key aspects of prokaryotic symbiosis in the phototrophic consortium "Chlorochromatium aggregatum".</title>
        <authorList>
            <person name="Liu Z."/>
            <person name="Muller J."/>
            <person name="Li T."/>
            <person name="Alvey R.M."/>
            <person name="Vogl K."/>
            <person name="Frigaard N.U."/>
            <person name="Rockwell N.C."/>
            <person name="Boyd E.S."/>
            <person name="Tomsho L.P."/>
            <person name="Schuster S.C."/>
            <person name="Henke P."/>
            <person name="Rohde M."/>
            <person name="Overmann J."/>
            <person name="Bryant D.A."/>
        </authorList>
    </citation>
    <scope>NUCLEOTIDE SEQUENCE [LARGE SCALE GENOMIC DNA]</scope>
    <source>
        <strain evidence="1">CR</strain>
    </source>
</reference>
<dbReference type="HOGENOM" id="CLU_1583860_0_0_4"/>